<gene>
    <name evidence="1" type="ORF">EV421DRAFT_288939</name>
</gene>
<sequence>MDDNELDSALVTVRSHLVEVLKPSDSPRTQKHKKAVAASVKQTLYDLVKMVEDEEDDEEEEEDELPEHIQRFDDLMDSFTERTRFFTPRVFHLTMSTPVQTGAAAEKKALLRLLHGYAGKQDQWASVLHAPLEDLQDWDSWCEQSKENDAQEVFEDQLLFFPKMVHAFESELDAVYFVQYVLRMIETLKFIERWNSDEWRDGQSPRTWKIKHVEKAFKYSSSANNDLWQRLHHLPKLIAARQPLNKAMKKHSSEHARMITSRNTFYDLYKLFGPTVFLDRLWDPQYPKSKSFRALLGFMTDNMPLYIKGETVVPINVARFSRGADSLYNILCNLTSEAVAKYVQKFLQEHEPRGEEGTRSWGRARERA</sequence>
<name>A0AA39MTZ3_9AGAR</name>
<dbReference type="EMBL" id="JAUEPT010000015">
    <property type="protein sequence ID" value="KAK0445730.1"/>
    <property type="molecule type" value="Genomic_DNA"/>
</dbReference>
<dbReference type="Proteomes" id="UP001175226">
    <property type="component" value="Unassembled WGS sequence"/>
</dbReference>
<proteinExistence type="predicted"/>
<protein>
    <submittedName>
        <fullName evidence="1">Uncharacterized protein</fullName>
    </submittedName>
</protein>
<dbReference type="AlphaFoldDB" id="A0AA39MTZ3"/>
<evidence type="ECO:0000313" key="2">
    <source>
        <dbReference type="Proteomes" id="UP001175226"/>
    </source>
</evidence>
<accession>A0AA39MTZ3</accession>
<reference evidence="1" key="1">
    <citation type="submission" date="2023-06" db="EMBL/GenBank/DDBJ databases">
        <authorList>
            <consortium name="Lawrence Berkeley National Laboratory"/>
            <person name="Ahrendt S."/>
            <person name="Sahu N."/>
            <person name="Indic B."/>
            <person name="Wong-Bajracharya J."/>
            <person name="Merenyi Z."/>
            <person name="Ke H.-M."/>
            <person name="Monk M."/>
            <person name="Kocsube S."/>
            <person name="Drula E."/>
            <person name="Lipzen A."/>
            <person name="Balint B."/>
            <person name="Henrissat B."/>
            <person name="Andreopoulos B."/>
            <person name="Martin F.M."/>
            <person name="Harder C.B."/>
            <person name="Rigling D."/>
            <person name="Ford K.L."/>
            <person name="Foster G.D."/>
            <person name="Pangilinan J."/>
            <person name="Papanicolaou A."/>
            <person name="Barry K."/>
            <person name="LaButti K."/>
            <person name="Viragh M."/>
            <person name="Koriabine M."/>
            <person name="Yan M."/>
            <person name="Riley R."/>
            <person name="Champramary S."/>
            <person name="Plett K.L."/>
            <person name="Tsai I.J."/>
            <person name="Slot J."/>
            <person name="Sipos G."/>
            <person name="Plett J."/>
            <person name="Nagy L.G."/>
            <person name="Grigoriev I.V."/>
        </authorList>
    </citation>
    <scope>NUCLEOTIDE SEQUENCE</scope>
    <source>
        <strain evidence="1">FPL87.14</strain>
    </source>
</reference>
<keyword evidence="2" id="KW-1185">Reference proteome</keyword>
<evidence type="ECO:0000313" key="1">
    <source>
        <dbReference type="EMBL" id="KAK0445730.1"/>
    </source>
</evidence>
<organism evidence="1 2">
    <name type="scientific">Armillaria borealis</name>
    <dbReference type="NCBI Taxonomy" id="47425"/>
    <lineage>
        <taxon>Eukaryota</taxon>
        <taxon>Fungi</taxon>
        <taxon>Dikarya</taxon>
        <taxon>Basidiomycota</taxon>
        <taxon>Agaricomycotina</taxon>
        <taxon>Agaricomycetes</taxon>
        <taxon>Agaricomycetidae</taxon>
        <taxon>Agaricales</taxon>
        <taxon>Marasmiineae</taxon>
        <taxon>Physalacriaceae</taxon>
        <taxon>Armillaria</taxon>
    </lineage>
</organism>
<comment type="caution">
    <text evidence="1">The sequence shown here is derived from an EMBL/GenBank/DDBJ whole genome shotgun (WGS) entry which is preliminary data.</text>
</comment>